<dbReference type="GO" id="GO:0050361">
    <property type="term" value="F:tryptophan 2-monooxygenase activity"/>
    <property type="evidence" value="ECO:0007669"/>
    <property type="project" value="UniProtKB-EC"/>
</dbReference>
<dbReference type="InterPro" id="IPR036188">
    <property type="entry name" value="FAD/NAD-bd_sf"/>
</dbReference>
<dbReference type="Pfam" id="PF01593">
    <property type="entry name" value="Amino_oxidase"/>
    <property type="match status" value="1"/>
</dbReference>
<comment type="pathway">
    <text evidence="1">Plant hormone metabolism; auxin biosynthesis.</text>
</comment>
<organism evidence="8 9">
    <name type="scientific">Alsobacter metallidurans</name>
    <dbReference type="NCBI Taxonomy" id="340221"/>
    <lineage>
        <taxon>Bacteria</taxon>
        <taxon>Pseudomonadati</taxon>
        <taxon>Pseudomonadota</taxon>
        <taxon>Alphaproteobacteria</taxon>
        <taxon>Hyphomicrobiales</taxon>
        <taxon>Alsobacteraceae</taxon>
        <taxon>Alsobacter</taxon>
    </lineage>
</organism>
<dbReference type="EMBL" id="BMES01000002">
    <property type="protein sequence ID" value="GGH26997.1"/>
    <property type="molecule type" value="Genomic_DNA"/>
</dbReference>
<protein>
    <recommendedName>
        <fullName evidence="4">Tryptophan 2-monooxygenase</fullName>
        <ecNumber evidence="3">1.13.12.3</ecNumber>
    </recommendedName>
</protein>
<sequence length="427" mass="44412">MPALRRTDALADCDVVVIGAGAAGLAAARDLVAAGLRVQVLEARDRVGGRAFTDSCGGALFDAGAAYVHYADRNPWVEIAAELGVSLLEHRGWGAGVHFRDGERLPEVFRRERQRGAGRLWELIYETEDDRGRSPDCSLLDLVRDEPDGVLQAALRYGRQAIGEDPERVGVADLRQLWEGPDRTVPSGYGALVSATAVGLPIRLGTPVSRIAWSAGGVRVESGAGVLSARAAIVTAPVGVLAAAAIAFEPALPASTLDAIHGLRMGALTKVVLAFDGERFGWPSPSDLYPLGSGFNLELWPFDRDIVIGTIGGTPARDLVRDGEAGAVAAMLDVFAGIVGSDARKRLRAGRLADWTAQPYSQGSYSYAPPGAAGLRDALARPVGERLFFAGEATSGGGDTVGGGMTVGGATLAGRAAARQAVAALRA</sequence>
<evidence type="ECO:0000313" key="8">
    <source>
        <dbReference type="EMBL" id="GGH26997.1"/>
    </source>
</evidence>
<accession>A0A917I9S7</accession>
<proteinExistence type="inferred from homology"/>
<evidence type="ECO:0000256" key="1">
    <source>
        <dbReference type="ARBA" id="ARBA00004814"/>
    </source>
</evidence>
<evidence type="ECO:0000256" key="6">
    <source>
        <dbReference type="ARBA" id="ARBA00047321"/>
    </source>
</evidence>
<dbReference type="AlphaFoldDB" id="A0A917I9S7"/>
<comment type="catalytic activity">
    <reaction evidence="6">
        <text>L-tryptophan + O2 = indole-3-acetamide + CO2 + H2O</text>
        <dbReference type="Rhea" id="RHEA:16165"/>
        <dbReference type="ChEBI" id="CHEBI:15377"/>
        <dbReference type="ChEBI" id="CHEBI:15379"/>
        <dbReference type="ChEBI" id="CHEBI:16031"/>
        <dbReference type="ChEBI" id="CHEBI:16526"/>
        <dbReference type="ChEBI" id="CHEBI:57912"/>
        <dbReference type="EC" id="1.13.12.3"/>
    </reaction>
</comment>
<evidence type="ECO:0000259" key="7">
    <source>
        <dbReference type="Pfam" id="PF01593"/>
    </source>
</evidence>
<evidence type="ECO:0000256" key="5">
    <source>
        <dbReference type="ARBA" id="ARBA00023070"/>
    </source>
</evidence>
<dbReference type="InterPro" id="IPR050281">
    <property type="entry name" value="Flavin_monoamine_oxidase"/>
</dbReference>
<dbReference type="InterPro" id="IPR002937">
    <property type="entry name" value="Amino_oxidase"/>
</dbReference>
<keyword evidence="9" id="KW-1185">Reference proteome</keyword>
<gene>
    <name evidence="8" type="ORF">GCM10007036_35220</name>
</gene>
<dbReference type="GO" id="GO:0009851">
    <property type="term" value="P:auxin biosynthetic process"/>
    <property type="evidence" value="ECO:0007669"/>
    <property type="project" value="UniProtKB-KW"/>
</dbReference>
<evidence type="ECO:0000256" key="3">
    <source>
        <dbReference type="ARBA" id="ARBA00012535"/>
    </source>
</evidence>
<comment type="similarity">
    <text evidence="2">Belongs to the tryptophan 2-monooxygenase family.</text>
</comment>
<dbReference type="EC" id="1.13.12.3" evidence="3"/>
<evidence type="ECO:0000313" key="9">
    <source>
        <dbReference type="Proteomes" id="UP000603912"/>
    </source>
</evidence>
<dbReference type="SUPFAM" id="SSF51905">
    <property type="entry name" value="FAD/NAD(P)-binding domain"/>
    <property type="match status" value="1"/>
</dbReference>
<feature type="domain" description="Amine oxidase" evidence="7">
    <location>
        <begin position="23"/>
        <end position="420"/>
    </location>
</feature>
<comment type="caution">
    <text evidence="8">The sequence shown here is derived from an EMBL/GenBank/DDBJ whole genome shotgun (WGS) entry which is preliminary data.</text>
</comment>
<evidence type="ECO:0000256" key="2">
    <source>
        <dbReference type="ARBA" id="ARBA00005833"/>
    </source>
</evidence>
<reference evidence="8" key="1">
    <citation type="journal article" date="2014" name="Int. J. Syst. Evol. Microbiol.">
        <title>Complete genome sequence of Corynebacterium casei LMG S-19264T (=DSM 44701T), isolated from a smear-ripened cheese.</title>
        <authorList>
            <consortium name="US DOE Joint Genome Institute (JGI-PGF)"/>
            <person name="Walter F."/>
            <person name="Albersmeier A."/>
            <person name="Kalinowski J."/>
            <person name="Ruckert C."/>
        </authorList>
    </citation>
    <scope>NUCLEOTIDE SEQUENCE</scope>
    <source>
        <strain evidence="8">CGMCC 1.12214</strain>
    </source>
</reference>
<dbReference type="PANTHER" id="PTHR10742:SF410">
    <property type="entry name" value="LYSINE-SPECIFIC HISTONE DEMETHYLASE 2"/>
    <property type="match status" value="1"/>
</dbReference>
<keyword evidence="5" id="KW-0073">Auxin biosynthesis</keyword>
<dbReference type="PANTHER" id="PTHR10742">
    <property type="entry name" value="FLAVIN MONOAMINE OXIDASE"/>
    <property type="match status" value="1"/>
</dbReference>
<dbReference type="Gene3D" id="3.50.50.60">
    <property type="entry name" value="FAD/NAD(P)-binding domain"/>
    <property type="match status" value="1"/>
</dbReference>
<dbReference type="PRINTS" id="PR00411">
    <property type="entry name" value="PNDRDTASEI"/>
</dbReference>
<reference evidence="8" key="2">
    <citation type="submission" date="2020-09" db="EMBL/GenBank/DDBJ databases">
        <authorList>
            <person name="Sun Q."/>
            <person name="Zhou Y."/>
        </authorList>
    </citation>
    <scope>NUCLEOTIDE SEQUENCE</scope>
    <source>
        <strain evidence="8">CGMCC 1.12214</strain>
    </source>
</reference>
<dbReference type="SUPFAM" id="SSF54373">
    <property type="entry name" value="FAD-linked reductases, C-terminal domain"/>
    <property type="match status" value="1"/>
</dbReference>
<dbReference type="Proteomes" id="UP000603912">
    <property type="component" value="Unassembled WGS sequence"/>
</dbReference>
<evidence type="ECO:0000256" key="4">
    <source>
        <dbReference type="ARBA" id="ARBA00017871"/>
    </source>
</evidence>
<name>A0A917I9S7_9HYPH</name>